<feature type="domain" description="SUZ" evidence="2">
    <location>
        <begin position="106"/>
        <end position="185"/>
    </location>
</feature>
<feature type="region of interest" description="Disordered" evidence="1">
    <location>
        <begin position="1"/>
        <end position="82"/>
    </location>
</feature>
<dbReference type="Proteomes" id="UP000324022">
    <property type="component" value="Unassembled WGS sequence"/>
</dbReference>
<evidence type="ECO:0000256" key="1">
    <source>
        <dbReference type="SAM" id="MobiDB-lite"/>
    </source>
</evidence>
<dbReference type="OrthoDB" id="5373615at2759"/>
<feature type="compositionally biased region" description="Basic and acidic residues" evidence="1">
    <location>
        <begin position="161"/>
        <end position="180"/>
    </location>
</feature>
<evidence type="ECO:0000313" key="3">
    <source>
        <dbReference type="EMBL" id="SPO24974.1"/>
    </source>
</evidence>
<dbReference type="EMBL" id="OOIN01000008">
    <property type="protein sequence ID" value="SPO24974.1"/>
    <property type="molecule type" value="Genomic_DNA"/>
</dbReference>
<dbReference type="PROSITE" id="PS51673">
    <property type="entry name" value="SUZ"/>
    <property type="match status" value="1"/>
</dbReference>
<evidence type="ECO:0000259" key="2">
    <source>
        <dbReference type="PROSITE" id="PS51673"/>
    </source>
</evidence>
<feature type="compositionally biased region" description="Polar residues" evidence="1">
    <location>
        <begin position="184"/>
        <end position="197"/>
    </location>
</feature>
<dbReference type="InterPro" id="IPR024771">
    <property type="entry name" value="SUZ"/>
</dbReference>
<reference evidence="3 4" key="1">
    <citation type="submission" date="2018-03" db="EMBL/GenBank/DDBJ databases">
        <authorList>
            <person name="Guldener U."/>
        </authorList>
    </citation>
    <scope>NUCLEOTIDE SEQUENCE [LARGE SCALE GENOMIC DNA]</scope>
    <source>
        <strain evidence="3 4">NBRC100155</strain>
    </source>
</reference>
<protein>
    <recommendedName>
        <fullName evidence="2">SUZ domain-containing protein</fullName>
    </recommendedName>
</protein>
<dbReference type="AlphaFoldDB" id="A0A5C3E2L9"/>
<gene>
    <name evidence="3" type="ORF">UTRI_01485_B</name>
</gene>
<organism evidence="3 4">
    <name type="scientific">Ustilago trichophora</name>
    <dbReference type="NCBI Taxonomy" id="86804"/>
    <lineage>
        <taxon>Eukaryota</taxon>
        <taxon>Fungi</taxon>
        <taxon>Dikarya</taxon>
        <taxon>Basidiomycota</taxon>
        <taxon>Ustilaginomycotina</taxon>
        <taxon>Ustilaginomycetes</taxon>
        <taxon>Ustilaginales</taxon>
        <taxon>Ustilaginaceae</taxon>
        <taxon>Ustilago</taxon>
    </lineage>
</organism>
<evidence type="ECO:0000313" key="4">
    <source>
        <dbReference type="Proteomes" id="UP000324022"/>
    </source>
</evidence>
<feature type="compositionally biased region" description="Polar residues" evidence="1">
    <location>
        <begin position="151"/>
        <end position="160"/>
    </location>
</feature>
<accession>A0A5C3E2L9</accession>
<feature type="compositionally biased region" description="Acidic residues" evidence="1">
    <location>
        <begin position="34"/>
        <end position="50"/>
    </location>
</feature>
<sequence length="197" mass="21130">MSNSIIGEQAVVSTSKFKPSKPSAASRQRQQESEVVDDWDAESSSDDDNSDIANTKNPNAGRADVFRASKHQWTEANSQAPAPVPIVASVHGRSLPADAFGHRLNVTSAQRNSDSQPSVLKPHGGVTIAAAPPRILQRPKEAAPGMRSDGTLANSSNSASQERKTVEQRQEEYRLARERIFGPSTKSTSNKGGASKR</sequence>
<feature type="region of interest" description="Disordered" evidence="1">
    <location>
        <begin position="101"/>
        <end position="197"/>
    </location>
</feature>
<keyword evidence="4" id="KW-1185">Reference proteome</keyword>
<name>A0A5C3E2L9_9BASI</name>
<dbReference type="Pfam" id="PF12752">
    <property type="entry name" value="SUZ"/>
    <property type="match status" value="1"/>
</dbReference>
<proteinExistence type="predicted"/>
<feature type="compositionally biased region" description="Low complexity" evidence="1">
    <location>
        <begin position="13"/>
        <end position="26"/>
    </location>
</feature>
<feature type="compositionally biased region" description="Polar residues" evidence="1">
    <location>
        <begin position="105"/>
        <end position="118"/>
    </location>
</feature>